<dbReference type="AlphaFoldDB" id="A0A5P8W7H3"/>
<sequence length="37" mass="4060">MNTFVLAFLGLKTPDMLIYILKLSVSQSMKGGFPNLA</sequence>
<organism evidence="1 2">
    <name type="scientific">Nostoc sphaeroides CCNUC1</name>
    <dbReference type="NCBI Taxonomy" id="2653204"/>
    <lineage>
        <taxon>Bacteria</taxon>
        <taxon>Bacillati</taxon>
        <taxon>Cyanobacteriota</taxon>
        <taxon>Cyanophyceae</taxon>
        <taxon>Nostocales</taxon>
        <taxon>Nostocaceae</taxon>
        <taxon>Nostoc</taxon>
    </lineage>
</organism>
<reference evidence="1 2" key="1">
    <citation type="submission" date="2019-10" db="EMBL/GenBank/DDBJ databases">
        <title>Genomic and transcriptomic insights into the perfect genentic adaptation of a filamentous nitrogen-fixing cyanobacterium to rice fields.</title>
        <authorList>
            <person name="Chen Z."/>
        </authorList>
    </citation>
    <scope>NUCLEOTIDE SEQUENCE [LARGE SCALE GENOMIC DNA]</scope>
    <source>
        <strain evidence="1">CCNUC1</strain>
    </source>
</reference>
<gene>
    <name evidence="1" type="ORF">GXM_06209</name>
</gene>
<evidence type="ECO:0000313" key="2">
    <source>
        <dbReference type="Proteomes" id="UP000326678"/>
    </source>
</evidence>
<proteinExistence type="predicted"/>
<dbReference type="KEGG" id="nsh:GXM_06209"/>
<dbReference type="EMBL" id="CP045226">
    <property type="protein sequence ID" value="QFS48715.1"/>
    <property type="molecule type" value="Genomic_DNA"/>
</dbReference>
<keyword evidence="2" id="KW-1185">Reference proteome</keyword>
<dbReference type="Proteomes" id="UP000326678">
    <property type="component" value="Chromosome Gxm1"/>
</dbReference>
<name>A0A5P8W7H3_9NOSO</name>
<accession>A0A5P8W7H3</accession>
<evidence type="ECO:0000313" key="1">
    <source>
        <dbReference type="EMBL" id="QFS48715.1"/>
    </source>
</evidence>
<protein>
    <submittedName>
        <fullName evidence="1">Uncharacterized protein</fullName>
    </submittedName>
</protein>